<name>A0A0A9AC91_ARUDO</name>
<feature type="region of interest" description="Disordered" evidence="1">
    <location>
        <begin position="1"/>
        <end position="20"/>
    </location>
</feature>
<reference evidence="2" key="2">
    <citation type="journal article" date="2015" name="Data Brief">
        <title>Shoot transcriptome of the giant reed, Arundo donax.</title>
        <authorList>
            <person name="Barrero R.A."/>
            <person name="Guerrero F.D."/>
            <person name="Moolhuijzen P."/>
            <person name="Goolsby J.A."/>
            <person name="Tidwell J."/>
            <person name="Bellgard S.E."/>
            <person name="Bellgard M.I."/>
        </authorList>
    </citation>
    <scope>NUCLEOTIDE SEQUENCE</scope>
    <source>
        <tissue evidence="2">Shoot tissue taken approximately 20 cm above the soil surface</tissue>
    </source>
</reference>
<dbReference type="AlphaFoldDB" id="A0A0A9AC91"/>
<protein>
    <submittedName>
        <fullName evidence="2">Uncharacterized protein</fullName>
    </submittedName>
</protein>
<feature type="compositionally biased region" description="Low complexity" evidence="1">
    <location>
        <begin position="56"/>
        <end position="70"/>
    </location>
</feature>
<feature type="compositionally biased region" description="Polar residues" evidence="1">
    <location>
        <begin position="1"/>
        <end position="11"/>
    </location>
</feature>
<sequence>MTGGSSCSLLSPTWGGVQNGWPVEGAWRTAGSVLMRPAKDDAGTGEDVAISPAGELASNTSAAKNSAALSGTEQPPDREAIPLEEPAAKGDIAPST</sequence>
<proteinExistence type="predicted"/>
<dbReference type="EMBL" id="GBRH01248626">
    <property type="protein sequence ID" value="JAD49269.1"/>
    <property type="molecule type" value="Transcribed_RNA"/>
</dbReference>
<evidence type="ECO:0000313" key="2">
    <source>
        <dbReference type="EMBL" id="JAD49269.1"/>
    </source>
</evidence>
<accession>A0A0A9AC91</accession>
<evidence type="ECO:0000256" key="1">
    <source>
        <dbReference type="SAM" id="MobiDB-lite"/>
    </source>
</evidence>
<feature type="region of interest" description="Disordered" evidence="1">
    <location>
        <begin position="53"/>
        <end position="96"/>
    </location>
</feature>
<reference evidence="2" key="1">
    <citation type="submission" date="2014-09" db="EMBL/GenBank/DDBJ databases">
        <authorList>
            <person name="Magalhaes I.L.F."/>
            <person name="Oliveira U."/>
            <person name="Santos F.R."/>
            <person name="Vidigal T.H.D.A."/>
            <person name="Brescovit A.D."/>
            <person name="Santos A.J."/>
        </authorList>
    </citation>
    <scope>NUCLEOTIDE SEQUENCE</scope>
    <source>
        <tissue evidence="2">Shoot tissue taken approximately 20 cm above the soil surface</tissue>
    </source>
</reference>
<organism evidence="2">
    <name type="scientific">Arundo donax</name>
    <name type="common">Giant reed</name>
    <name type="synonym">Donax arundinaceus</name>
    <dbReference type="NCBI Taxonomy" id="35708"/>
    <lineage>
        <taxon>Eukaryota</taxon>
        <taxon>Viridiplantae</taxon>
        <taxon>Streptophyta</taxon>
        <taxon>Embryophyta</taxon>
        <taxon>Tracheophyta</taxon>
        <taxon>Spermatophyta</taxon>
        <taxon>Magnoliopsida</taxon>
        <taxon>Liliopsida</taxon>
        <taxon>Poales</taxon>
        <taxon>Poaceae</taxon>
        <taxon>PACMAD clade</taxon>
        <taxon>Arundinoideae</taxon>
        <taxon>Arundineae</taxon>
        <taxon>Arundo</taxon>
    </lineage>
</organism>